<evidence type="ECO:0000313" key="2">
    <source>
        <dbReference type="Proteomes" id="UP000286576"/>
    </source>
</evidence>
<keyword evidence="2" id="KW-1185">Reference proteome</keyword>
<comment type="caution">
    <text evidence="1">The sequence shown here is derived from an EMBL/GenBank/DDBJ whole genome shotgun (WGS) entry which is preliminary data.</text>
</comment>
<reference evidence="1 2" key="1">
    <citation type="submission" date="2018-08" db="EMBL/GenBank/DDBJ databases">
        <title>Erythrobacter zhengii sp.nov., a bacterium isolated from deep-sea sediment.</title>
        <authorList>
            <person name="Fang C."/>
            <person name="Wu Y.-H."/>
            <person name="Sun C."/>
            <person name="Wang H."/>
            <person name="Cheng H."/>
            <person name="Meng F.-X."/>
            <person name="Wang C.-S."/>
            <person name="Xu X.-W."/>
        </authorList>
    </citation>
    <scope>NUCLEOTIDE SEQUENCE [LARGE SCALE GENOMIC DNA]</scope>
    <source>
        <strain evidence="1 2">V18</strain>
    </source>
</reference>
<dbReference type="Proteomes" id="UP000286576">
    <property type="component" value="Unassembled WGS sequence"/>
</dbReference>
<name>A0A418NTK0_9SPHN</name>
<organism evidence="1 2">
    <name type="scientific">Aurantiacibacter zhengii</name>
    <dbReference type="NCBI Taxonomy" id="2307003"/>
    <lineage>
        <taxon>Bacteria</taxon>
        <taxon>Pseudomonadati</taxon>
        <taxon>Pseudomonadota</taxon>
        <taxon>Alphaproteobacteria</taxon>
        <taxon>Sphingomonadales</taxon>
        <taxon>Erythrobacteraceae</taxon>
        <taxon>Aurantiacibacter</taxon>
    </lineage>
</organism>
<evidence type="ECO:0000313" key="1">
    <source>
        <dbReference type="EMBL" id="RIV87477.1"/>
    </source>
</evidence>
<dbReference type="EMBL" id="QXFL01000002">
    <property type="protein sequence ID" value="RIV87477.1"/>
    <property type="molecule type" value="Genomic_DNA"/>
</dbReference>
<protein>
    <submittedName>
        <fullName evidence="1">Uncharacterized protein</fullName>
    </submittedName>
</protein>
<dbReference type="RefSeq" id="WP_119584944.1">
    <property type="nucleotide sequence ID" value="NZ_CAWODQ010000012.1"/>
</dbReference>
<dbReference type="AlphaFoldDB" id="A0A418NTK0"/>
<accession>A0A418NTK0</accession>
<proteinExistence type="predicted"/>
<sequence>MNAHNPRYPLTFNGAAVRPALVKVLVQQGMAEPLAIETVDCALFAAEQAFETLEDKIITARPDLRMAVRQTAWAALASFLEFQGKRLTEVLDAVQQAGGDAAEALRKAAQRP</sequence>
<gene>
    <name evidence="1" type="ORF">D2V07_03765</name>
</gene>